<dbReference type="CDD" id="cd00009">
    <property type="entry name" value="AAA"/>
    <property type="match status" value="1"/>
</dbReference>
<dbReference type="PROSITE" id="PS00871">
    <property type="entry name" value="CLPAB_2"/>
    <property type="match status" value="1"/>
</dbReference>
<feature type="domain" description="Clp R" evidence="9">
    <location>
        <begin position="1"/>
        <end position="148"/>
    </location>
</feature>
<dbReference type="InterPro" id="IPR050130">
    <property type="entry name" value="ClpA_ClpB"/>
</dbReference>
<dbReference type="PANTHER" id="PTHR11638:SF111">
    <property type="entry name" value="ATP-DEPENDENT CLP PROTEASE ATP-BINDING SUBUNIT CLPA"/>
    <property type="match status" value="1"/>
</dbReference>
<dbReference type="Pfam" id="PF02861">
    <property type="entry name" value="Clp_N"/>
    <property type="match status" value="1"/>
</dbReference>
<feature type="region of interest" description="Disordered" evidence="8">
    <location>
        <begin position="144"/>
        <end position="180"/>
    </location>
</feature>
<evidence type="ECO:0000256" key="8">
    <source>
        <dbReference type="SAM" id="MobiDB-lite"/>
    </source>
</evidence>
<dbReference type="OrthoDB" id="9803641at2"/>
<dbReference type="NCBIfam" id="TIGR02639">
    <property type="entry name" value="ClpA"/>
    <property type="match status" value="1"/>
</dbReference>
<dbReference type="InterPro" id="IPR019489">
    <property type="entry name" value="Clp_ATPase_C"/>
</dbReference>
<dbReference type="SMART" id="SM01086">
    <property type="entry name" value="ClpB_D2-small"/>
    <property type="match status" value="1"/>
</dbReference>
<dbReference type="SMART" id="SM00382">
    <property type="entry name" value="AAA"/>
    <property type="match status" value="2"/>
</dbReference>
<dbReference type="PRINTS" id="PR00300">
    <property type="entry name" value="CLPPROTEASEA"/>
</dbReference>
<dbReference type="EMBL" id="MKIP01000043">
    <property type="protein sequence ID" value="OLP60031.1"/>
    <property type="molecule type" value="Genomic_DNA"/>
</dbReference>
<dbReference type="InterPro" id="IPR013461">
    <property type="entry name" value="ClpA"/>
</dbReference>
<evidence type="ECO:0000256" key="1">
    <source>
        <dbReference type="ARBA" id="ARBA00008675"/>
    </source>
</evidence>
<dbReference type="Proteomes" id="UP000186364">
    <property type="component" value="Unassembled WGS sequence"/>
</dbReference>
<dbReference type="InterPro" id="IPR003593">
    <property type="entry name" value="AAA+_ATPase"/>
</dbReference>
<comment type="similarity">
    <text evidence="1 7">Belongs to the ClpA/ClpB family.</text>
</comment>
<dbReference type="GO" id="GO:0016887">
    <property type="term" value="F:ATP hydrolysis activity"/>
    <property type="evidence" value="ECO:0007669"/>
    <property type="project" value="InterPro"/>
</dbReference>
<feature type="region of interest" description="Disordered" evidence="8">
    <location>
        <begin position="774"/>
        <end position="832"/>
    </location>
</feature>
<dbReference type="InterPro" id="IPR004176">
    <property type="entry name" value="Clp_R_N"/>
</dbReference>
<dbReference type="Pfam" id="PF10431">
    <property type="entry name" value="ClpB_D2-small"/>
    <property type="match status" value="1"/>
</dbReference>
<gene>
    <name evidence="10" type="ORF">BJF93_10685</name>
</gene>
<keyword evidence="10" id="KW-0645">Protease</keyword>
<dbReference type="InterPro" id="IPR027417">
    <property type="entry name" value="P-loop_NTPase"/>
</dbReference>
<dbReference type="Pfam" id="PF00004">
    <property type="entry name" value="AAA"/>
    <property type="match status" value="1"/>
</dbReference>
<dbReference type="Gene3D" id="1.10.1780.10">
    <property type="entry name" value="Clp, N-terminal domain"/>
    <property type="match status" value="1"/>
</dbReference>
<dbReference type="InterPro" id="IPR041546">
    <property type="entry name" value="ClpA/ClpB_AAA_lid"/>
</dbReference>
<organism evidence="10 11">
    <name type="scientific">Xaviernesmea oryzae</name>
    <dbReference type="NCBI Taxonomy" id="464029"/>
    <lineage>
        <taxon>Bacteria</taxon>
        <taxon>Pseudomonadati</taxon>
        <taxon>Pseudomonadota</taxon>
        <taxon>Alphaproteobacteria</taxon>
        <taxon>Hyphomicrobiales</taxon>
        <taxon>Rhizobiaceae</taxon>
        <taxon>Rhizobium/Agrobacterium group</taxon>
        <taxon>Xaviernesmea</taxon>
    </lineage>
</organism>
<evidence type="ECO:0000256" key="4">
    <source>
        <dbReference type="ARBA" id="ARBA00022840"/>
    </source>
</evidence>
<dbReference type="GO" id="GO:0034605">
    <property type="term" value="P:cellular response to heat"/>
    <property type="evidence" value="ECO:0007669"/>
    <property type="project" value="TreeGrafter"/>
</dbReference>
<dbReference type="InterPro" id="IPR028299">
    <property type="entry name" value="ClpA/B_CS2"/>
</dbReference>
<dbReference type="Pfam" id="PF17871">
    <property type="entry name" value="AAA_lid_9"/>
    <property type="match status" value="1"/>
</dbReference>
<dbReference type="GO" id="GO:0006508">
    <property type="term" value="P:proteolysis"/>
    <property type="evidence" value="ECO:0007669"/>
    <property type="project" value="UniProtKB-KW"/>
</dbReference>
<evidence type="ECO:0000256" key="3">
    <source>
        <dbReference type="ARBA" id="ARBA00022741"/>
    </source>
</evidence>
<keyword evidence="3 7" id="KW-0547">Nucleotide-binding</keyword>
<dbReference type="SUPFAM" id="SSF52540">
    <property type="entry name" value="P-loop containing nucleoside triphosphate hydrolases"/>
    <property type="match status" value="2"/>
</dbReference>
<evidence type="ECO:0000313" key="11">
    <source>
        <dbReference type="Proteomes" id="UP000186364"/>
    </source>
</evidence>
<sequence length="832" mass="90958">MPTFSPSLEKALHQALTLANKRHHEYATLEHLLLALIDDADAAAVMGACNVNLESLRKTVSDYVDNDLSNLVTGYDEDSKPTASFQRVIQRAVIHVQSSGREEVTGANVLVAIFAERESHAAYFLQEQEMTRYDAVNFISHGIGKRPGTSESRTPRGLDENEAEPKAARTDEEGAQKKPQDALSAYCVNLNEKAKVGKIDPLIGRHSEVSRTIQVLCRRSKNNPLYVGDPGVGKTAIAEGLAKRIVEGKVPEALADATIFSLDMGTLLAGTRYRGDFEERLKQVVKELEEYPGAVLFIDEIHTVIGAGATSGGAMDASNLLKPALSSGAIRCIGSTTYKEYRQFFEKDRALVRRFQKIDVIEPSIDDAIEIMKGLKPYFEDYHKLKYSNEAIKSAVELSARYISDRKLPDKAIDVIDETGAAQMLLPLAKRRKLITEREIEATIATMARIPPKTVSKDDETVLANLEKELRSVVYGQDLAIEALASAIKLARAGLREPNKPIGCYVFSGPTGVGKTEVAKQLASSLGVELLRFDMSEYMERHTVSRLLGAPPGYVGFDQGGLLTDGIDQHPHSVLLLDEIEKAHPDLFNILLQVMDHGQLTDHNGKKIDFRNVILIMTTNAGASDMAKAAIGFGSSKRTGEDVEALNRLFTPEFRNRLDAVIPFGPLPTPVIHQVVQKFVMQLETQLAERNVTFDLAPDAVAWLAEKGYDEKMGARPLSRVIQESIKKPLAEEILFGKLKKGGVVKVTIGDKPDGSKGILLESVPETARIKPKAEVVRPARKGAKPEPAVEVETVGAEPKASGRKAKAPEAPEAPEAGPARKGRTVPKVPRK</sequence>
<dbReference type="PROSITE" id="PS51903">
    <property type="entry name" value="CLP_R"/>
    <property type="match status" value="1"/>
</dbReference>
<dbReference type="InterPro" id="IPR003959">
    <property type="entry name" value="ATPase_AAA_core"/>
</dbReference>
<dbReference type="GO" id="GO:0005737">
    <property type="term" value="C:cytoplasm"/>
    <property type="evidence" value="ECO:0007669"/>
    <property type="project" value="TreeGrafter"/>
</dbReference>
<feature type="compositionally biased region" description="Low complexity" evidence="8">
    <location>
        <begin position="809"/>
        <end position="820"/>
    </location>
</feature>
<dbReference type="CDD" id="cd19499">
    <property type="entry name" value="RecA-like_ClpB_Hsp104-like"/>
    <property type="match status" value="1"/>
</dbReference>
<dbReference type="Pfam" id="PF07724">
    <property type="entry name" value="AAA_2"/>
    <property type="match status" value="1"/>
</dbReference>
<feature type="compositionally biased region" description="Basic residues" evidence="8">
    <location>
        <begin position="821"/>
        <end position="832"/>
    </location>
</feature>
<evidence type="ECO:0000256" key="6">
    <source>
        <dbReference type="PROSITE-ProRule" id="PRU01251"/>
    </source>
</evidence>
<evidence type="ECO:0000256" key="2">
    <source>
        <dbReference type="ARBA" id="ARBA00022737"/>
    </source>
</evidence>
<dbReference type="Gene3D" id="3.40.50.300">
    <property type="entry name" value="P-loop containing nucleotide triphosphate hydrolases"/>
    <property type="match status" value="2"/>
</dbReference>
<dbReference type="Gene3D" id="1.10.8.60">
    <property type="match status" value="2"/>
</dbReference>
<dbReference type="GO" id="GO:0043335">
    <property type="term" value="P:protein unfolding"/>
    <property type="evidence" value="ECO:0007669"/>
    <property type="project" value="InterPro"/>
</dbReference>
<keyword evidence="10" id="KW-0378">Hydrolase</keyword>
<reference evidence="10 11" key="1">
    <citation type="submission" date="2016-09" db="EMBL/GenBank/DDBJ databases">
        <title>Rhizobium sp. nov., a novel species isolated from the rice rhizosphere.</title>
        <authorList>
            <person name="Zhao J."/>
            <person name="Zhang X."/>
        </authorList>
    </citation>
    <scope>NUCLEOTIDE SEQUENCE [LARGE SCALE GENOMIC DNA]</scope>
    <source>
        <strain evidence="10 11">1.7048</strain>
    </source>
</reference>
<evidence type="ECO:0000256" key="5">
    <source>
        <dbReference type="ARBA" id="ARBA00023186"/>
    </source>
</evidence>
<keyword evidence="11" id="KW-1185">Reference proteome</keyword>
<dbReference type="RefSeq" id="WP_075627793.1">
    <property type="nucleotide sequence ID" value="NZ_FOAM01000002.1"/>
</dbReference>
<accession>A0A1Q9AX77</accession>
<dbReference type="InterPro" id="IPR036628">
    <property type="entry name" value="Clp_N_dom_sf"/>
</dbReference>
<keyword evidence="2 6" id="KW-0677">Repeat</keyword>
<protein>
    <submittedName>
        <fullName evidence="10">ATP-dependent Clp protease ATP-binding subunit ClpA</fullName>
    </submittedName>
</protein>
<dbReference type="AlphaFoldDB" id="A0A1Q9AX77"/>
<evidence type="ECO:0000313" key="10">
    <source>
        <dbReference type="EMBL" id="OLP60031.1"/>
    </source>
</evidence>
<dbReference type="InterPro" id="IPR001270">
    <property type="entry name" value="ClpA/B"/>
</dbReference>
<dbReference type="GO" id="GO:0005524">
    <property type="term" value="F:ATP binding"/>
    <property type="evidence" value="ECO:0007669"/>
    <property type="project" value="UniProtKB-KW"/>
</dbReference>
<keyword evidence="4 7" id="KW-0067">ATP-binding</keyword>
<comment type="caution">
    <text evidence="10">The sequence shown here is derived from an EMBL/GenBank/DDBJ whole genome shotgun (WGS) entry which is preliminary data.</text>
</comment>
<keyword evidence="5 7" id="KW-0143">Chaperone</keyword>
<evidence type="ECO:0000259" key="9">
    <source>
        <dbReference type="PROSITE" id="PS51903"/>
    </source>
</evidence>
<dbReference type="SUPFAM" id="SSF81923">
    <property type="entry name" value="Double Clp-N motif"/>
    <property type="match status" value="1"/>
</dbReference>
<dbReference type="FunFam" id="3.40.50.300:FF:000025">
    <property type="entry name" value="ATP-dependent Clp protease subunit"/>
    <property type="match status" value="1"/>
</dbReference>
<dbReference type="PROSITE" id="PS00870">
    <property type="entry name" value="CLPAB_1"/>
    <property type="match status" value="1"/>
</dbReference>
<dbReference type="InterPro" id="IPR018368">
    <property type="entry name" value="ClpA/B_CS1"/>
</dbReference>
<proteinExistence type="inferred from homology"/>
<name>A0A1Q9AX77_9HYPH</name>
<dbReference type="GO" id="GO:0008233">
    <property type="term" value="F:peptidase activity"/>
    <property type="evidence" value="ECO:0007669"/>
    <property type="project" value="UniProtKB-KW"/>
</dbReference>
<dbReference type="PANTHER" id="PTHR11638">
    <property type="entry name" value="ATP-DEPENDENT CLP PROTEASE"/>
    <property type="match status" value="1"/>
</dbReference>
<feature type="compositionally biased region" description="Basic and acidic residues" evidence="8">
    <location>
        <begin position="153"/>
        <end position="180"/>
    </location>
</feature>
<evidence type="ECO:0000256" key="7">
    <source>
        <dbReference type="RuleBase" id="RU004432"/>
    </source>
</evidence>